<accession>A0A367K0A0</accession>
<reference evidence="2 3" key="1">
    <citation type="journal article" date="2018" name="G3 (Bethesda)">
        <title>Phylogenetic and Phylogenomic Definition of Rhizopus Species.</title>
        <authorList>
            <person name="Gryganskyi A.P."/>
            <person name="Golan J."/>
            <person name="Dolatabadi S."/>
            <person name="Mondo S."/>
            <person name="Robb S."/>
            <person name="Idnurm A."/>
            <person name="Muszewska A."/>
            <person name="Steczkiewicz K."/>
            <person name="Masonjones S."/>
            <person name="Liao H.L."/>
            <person name="Gajdeczka M.T."/>
            <person name="Anike F."/>
            <person name="Vuek A."/>
            <person name="Anishchenko I.M."/>
            <person name="Voigt K."/>
            <person name="de Hoog G.S."/>
            <person name="Smith M.E."/>
            <person name="Heitman J."/>
            <person name="Vilgalys R."/>
            <person name="Stajich J.E."/>
        </authorList>
    </citation>
    <scope>NUCLEOTIDE SEQUENCE [LARGE SCALE GENOMIC DNA]</scope>
    <source>
        <strain evidence="2 3">CBS 357.93</strain>
    </source>
</reference>
<proteinExistence type="predicted"/>
<evidence type="ECO:0000313" key="3">
    <source>
        <dbReference type="Proteomes" id="UP000252139"/>
    </source>
</evidence>
<name>A0A367K0A0_RHIAZ</name>
<comment type="caution">
    <text evidence="2">The sequence shown here is derived from an EMBL/GenBank/DDBJ whole genome shotgun (WGS) entry which is preliminary data.</text>
</comment>
<feature type="region of interest" description="Disordered" evidence="1">
    <location>
        <begin position="95"/>
        <end position="116"/>
    </location>
</feature>
<evidence type="ECO:0000313" key="2">
    <source>
        <dbReference type="EMBL" id="RCH95634.1"/>
    </source>
</evidence>
<feature type="compositionally biased region" description="Basic and acidic residues" evidence="1">
    <location>
        <begin position="95"/>
        <end position="114"/>
    </location>
</feature>
<dbReference type="EMBL" id="PJQL01000447">
    <property type="protein sequence ID" value="RCH95634.1"/>
    <property type="molecule type" value="Genomic_DNA"/>
</dbReference>
<keyword evidence="3" id="KW-1185">Reference proteome</keyword>
<sequence length="147" mass="17172">MTNFYWYSTNGMAQHRLPSRHFAVLDQAFERHARIQIYDDEIFGANVPALANPYQGTMTAGDLHFGLYRHPPIWRMSDISLDTLTFIGDSNFTDEDKSTRRDSHGNMMQDKEMAANDNTKTRNLKYRTKQRRRIMIEEDCINCCVIS</sequence>
<organism evidence="2 3">
    <name type="scientific">Rhizopus azygosporus</name>
    <name type="common">Rhizopus microsporus var. azygosporus</name>
    <dbReference type="NCBI Taxonomy" id="86630"/>
    <lineage>
        <taxon>Eukaryota</taxon>
        <taxon>Fungi</taxon>
        <taxon>Fungi incertae sedis</taxon>
        <taxon>Mucoromycota</taxon>
        <taxon>Mucoromycotina</taxon>
        <taxon>Mucoromycetes</taxon>
        <taxon>Mucorales</taxon>
        <taxon>Mucorineae</taxon>
        <taxon>Rhizopodaceae</taxon>
        <taxon>Rhizopus</taxon>
    </lineage>
</organism>
<dbReference type="OrthoDB" id="2270049at2759"/>
<gene>
    <name evidence="2" type="ORF">CU097_010918</name>
</gene>
<dbReference type="AlphaFoldDB" id="A0A367K0A0"/>
<dbReference type="Proteomes" id="UP000252139">
    <property type="component" value="Unassembled WGS sequence"/>
</dbReference>
<protein>
    <submittedName>
        <fullName evidence="2">Uncharacterized protein</fullName>
    </submittedName>
</protein>
<evidence type="ECO:0000256" key="1">
    <source>
        <dbReference type="SAM" id="MobiDB-lite"/>
    </source>
</evidence>